<dbReference type="InterPro" id="IPR000160">
    <property type="entry name" value="GGDEF_dom"/>
</dbReference>
<dbReference type="InterPro" id="IPR029787">
    <property type="entry name" value="Nucleotide_cyclase"/>
</dbReference>
<dbReference type="SMART" id="SM00267">
    <property type="entry name" value="GGDEF"/>
    <property type="match status" value="1"/>
</dbReference>
<dbReference type="Proteomes" id="UP000278036">
    <property type="component" value="Unassembled WGS sequence"/>
</dbReference>
<dbReference type="InParanoid" id="A0A3A9JFV1"/>
<name>A0A3A9JFV1_9PROT</name>
<evidence type="ECO:0000313" key="3">
    <source>
        <dbReference type="EMBL" id="RMI17126.1"/>
    </source>
</evidence>
<dbReference type="Proteomes" id="UP000274097">
    <property type="component" value="Unassembled WGS sequence"/>
</dbReference>
<dbReference type="PANTHER" id="PTHR44757:SF2">
    <property type="entry name" value="BIOFILM ARCHITECTURE MAINTENANCE PROTEIN MBAA"/>
    <property type="match status" value="1"/>
</dbReference>
<dbReference type="EMBL" id="RAQU01000089">
    <property type="protein sequence ID" value="RKK03385.1"/>
    <property type="molecule type" value="Genomic_DNA"/>
</dbReference>
<evidence type="ECO:0000313" key="5">
    <source>
        <dbReference type="Proteomes" id="UP000278036"/>
    </source>
</evidence>
<evidence type="ECO:0000259" key="1">
    <source>
        <dbReference type="SMART" id="SM00267"/>
    </source>
</evidence>
<proteinExistence type="predicted"/>
<reference evidence="2 5" key="1">
    <citation type="submission" date="2018-09" db="EMBL/GenBank/DDBJ databases">
        <title>Roseomonas sp. nov., isolated from feces of Tibetan antelopes in the Qinghai-Tibet plateau, China.</title>
        <authorList>
            <person name="Tian Z."/>
        </authorList>
    </citation>
    <scope>NUCLEOTIDE SEQUENCE [LARGE SCALE GENOMIC DNA]</scope>
    <source>
        <strain evidence="3 4">Z23</strain>
        <strain evidence="2 5">Z24</strain>
    </source>
</reference>
<dbReference type="InterPro" id="IPR043128">
    <property type="entry name" value="Rev_trsase/Diguanyl_cyclase"/>
</dbReference>
<dbReference type="Pfam" id="PF00990">
    <property type="entry name" value="GGDEF"/>
    <property type="match status" value="1"/>
</dbReference>
<organism evidence="2 5">
    <name type="scientific">Teichococcus wenyumeiae</name>
    <dbReference type="NCBI Taxonomy" id="2478470"/>
    <lineage>
        <taxon>Bacteria</taxon>
        <taxon>Pseudomonadati</taxon>
        <taxon>Pseudomonadota</taxon>
        <taxon>Alphaproteobacteria</taxon>
        <taxon>Acetobacterales</taxon>
        <taxon>Roseomonadaceae</taxon>
        <taxon>Roseomonas</taxon>
    </lineage>
</organism>
<dbReference type="InterPro" id="IPR052155">
    <property type="entry name" value="Biofilm_reg_signaling"/>
</dbReference>
<feature type="domain" description="GGDEF" evidence="1">
    <location>
        <begin position="11"/>
        <end position="95"/>
    </location>
</feature>
<accession>A0A3A9JFV1</accession>
<sequence>MTLFAREVTEQVRVREELRHRAYHDPLTDLPNRAGFHEAVARGLVLLDLDDFKHVNEVCGHSVGDEVLRLGGDEFALLLPGKRGLAEAGPLRRRC</sequence>
<evidence type="ECO:0000313" key="2">
    <source>
        <dbReference type="EMBL" id="RKK03385.1"/>
    </source>
</evidence>
<comment type="caution">
    <text evidence="2">The sequence shown here is derived from an EMBL/GenBank/DDBJ whole genome shotgun (WGS) entry which is preliminary data.</text>
</comment>
<dbReference type="AlphaFoldDB" id="A0A3A9JFV1"/>
<keyword evidence="4" id="KW-1185">Reference proteome</keyword>
<dbReference type="SUPFAM" id="SSF55073">
    <property type="entry name" value="Nucleotide cyclase"/>
    <property type="match status" value="1"/>
</dbReference>
<dbReference type="CDD" id="cd01949">
    <property type="entry name" value="GGDEF"/>
    <property type="match status" value="1"/>
</dbReference>
<dbReference type="PANTHER" id="PTHR44757">
    <property type="entry name" value="DIGUANYLATE CYCLASE DGCP"/>
    <property type="match status" value="1"/>
</dbReference>
<dbReference type="Gene3D" id="3.30.70.270">
    <property type="match status" value="1"/>
</dbReference>
<evidence type="ECO:0000313" key="4">
    <source>
        <dbReference type="Proteomes" id="UP000274097"/>
    </source>
</evidence>
<dbReference type="EMBL" id="RFLX01000037">
    <property type="protein sequence ID" value="RMI17126.1"/>
    <property type="molecule type" value="Genomic_DNA"/>
</dbReference>
<protein>
    <submittedName>
        <fullName evidence="3">Diguanylate cyclase</fullName>
    </submittedName>
    <submittedName>
        <fullName evidence="2">GGDEF domain-containing protein</fullName>
    </submittedName>
</protein>
<gene>
    <name evidence="2" type="ORF">D6Z83_14815</name>
    <name evidence="3" type="ORF">EBE87_23875</name>
</gene>